<reference evidence="2 3" key="1">
    <citation type="submission" date="2023-04" db="EMBL/GenBank/DDBJ databases">
        <title>Genome of Basidiobolus ranarum AG-B5.</title>
        <authorList>
            <person name="Stajich J.E."/>
            <person name="Carter-House D."/>
            <person name="Gryganskyi A."/>
        </authorList>
    </citation>
    <scope>NUCLEOTIDE SEQUENCE [LARGE SCALE GENOMIC DNA]</scope>
    <source>
        <strain evidence="2 3">AG-B5</strain>
    </source>
</reference>
<evidence type="ECO:0000256" key="1">
    <source>
        <dbReference type="SAM" id="MobiDB-lite"/>
    </source>
</evidence>
<organism evidence="2 3">
    <name type="scientific">Basidiobolus ranarum</name>
    <dbReference type="NCBI Taxonomy" id="34480"/>
    <lineage>
        <taxon>Eukaryota</taxon>
        <taxon>Fungi</taxon>
        <taxon>Fungi incertae sedis</taxon>
        <taxon>Zoopagomycota</taxon>
        <taxon>Entomophthoromycotina</taxon>
        <taxon>Basidiobolomycetes</taxon>
        <taxon>Basidiobolales</taxon>
        <taxon>Basidiobolaceae</taxon>
        <taxon>Basidiobolus</taxon>
    </lineage>
</organism>
<dbReference type="EMBL" id="JASJQH010008010">
    <property type="protein sequence ID" value="KAK9696038.1"/>
    <property type="molecule type" value="Genomic_DNA"/>
</dbReference>
<name>A0ABR2VSB9_9FUNG</name>
<dbReference type="Proteomes" id="UP001479436">
    <property type="component" value="Unassembled WGS sequence"/>
</dbReference>
<feature type="region of interest" description="Disordered" evidence="1">
    <location>
        <begin position="126"/>
        <end position="197"/>
    </location>
</feature>
<protein>
    <submittedName>
        <fullName evidence="2">Uncharacterized protein</fullName>
    </submittedName>
</protein>
<feature type="compositionally biased region" description="Basic and acidic residues" evidence="1">
    <location>
        <begin position="138"/>
        <end position="148"/>
    </location>
</feature>
<gene>
    <name evidence="2" type="ORF">K7432_012673</name>
</gene>
<accession>A0ABR2VSB9</accession>
<evidence type="ECO:0000313" key="2">
    <source>
        <dbReference type="EMBL" id="KAK9696038.1"/>
    </source>
</evidence>
<keyword evidence="3" id="KW-1185">Reference proteome</keyword>
<sequence>MLPDLYISKKRHLYQHFHTTLQLRYPQLNELKKLRMNDLDIDMLSILSKERFTSEYPRSLIEEVLDDFQLEYADSPNQLLGVRDDFIDFLVQQRPIPNLTPDTRNTPLPSTSKLILPHKTNSIQSWSSESSIPVTETSTKESSQRDSSEYSTIQTDDGGYSPSMALRPLPLLPIVPKGSNQETNSVNINRGMWMSSE</sequence>
<feature type="compositionally biased region" description="Polar residues" evidence="1">
    <location>
        <begin position="178"/>
        <end position="188"/>
    </location>
</feature>
<comment type="caution">
    <text evidence="2">The sequence shown here is derived from an EMBL/GenBank/DDBJ whole genome shotgun (WGS) entry which is preliminary data.</text>
</comment>
<evidence type="ECO:0000313" key="3">
    <source>
        <dbReference type="Proteomes" id="UP001479436"/>
    </source>
</evidence>
<proteinExistence type="predicted"/>